<dbReference type="OrthoDB" id="6022699at2759"/>
<dbReference type="GO" id="GO:0005634">
    <property type="term" value="C:nucleus"/>
    <property type="evidence" value="ECO:0007669"/>
    <property type="project" value="TreeGrafter"/>
</dbReference>
<evidence type="ECO:0000256" key="1">
    <source>
        <dbReference type="SAM" id="MobiDB-lite"/>
    </source>
</evidence>
<feature type="compositionally biased region" description="Basic and acidic residues" evidence="1">
    <location>
        <begin position="35"/>
        <end position="54"/>
    </location>
</feature>
<proteinExistence type="predicted"/>
<dbReference type="Pfam" id="PF04774">
    <property type="entry name" value="HABP4_PAI-RBP1"/>
    <property type="match status" value="1"/>
</dbReference>
<evidence type="ECO:0000313" key="3">
    <source>
        <dbReference type="Proteomes" id="UP000515160"/>
    </source>
</evidence>
<dbReference type="RefSeq" id="XP_034115614.1">
    <property type="nucleotide sequence ID" value="XM_034259723.2"/>
</dbReference>
<feature type="compositionally biased region" description="Polar residues" evidence="1">
    <location>
        <begin position="92"/>
        <end position="107"/>
    </location>
</feature>
<feature type="compositionally biased region" description="Basic and acidic residues" evidence="1">
    <location>
        <begin position="134"/>
        <end position="164"/>
    </location>
</feature>
<keyword evidence="3" id="KW-1185">Reference proteome</keyword>
<evidence type="ECO:0000259" key="2">
    <source>
        <dbReference type="SMART" id="SM01233"/>
    </source>
</evidence>
<dbReference type="PANTHER" id="PTHR12299:SF17">
    <property type="entry name" value="AT19571P-RELATED"/>
    <property type="match status" value="1"/>
</dbReference>
<feature type="compositionally biased region" description="Basic and acidic residues" evidence="1">
    <location>
        <begin position="329"/>
        <end position="344"/>
    </location>
</feature>
<feature type="compositionally biased region" description="Low complexity" evidence="1">
    <location>
        <begin position="70"/>
        <end position="85"/>
    </location>
</feature>
<reference evidence="4" key="1">
    <citation type="submission" date="2025-08" db="UniProtKB">
        <authorList>
            <consortium name="RefSeq"/>
        </authorList>
    </citation>
    <scope>IDENTIFICATION</scope>
    <source>
        <strain evidence="4">15112-1751.03</strain>
        <tissue evidence="4">Whole Adult</tissue>
    </source>
</reference>
<accession>A0A6P8XR86</accession>
<gene>
    <name evidence="4" type="primary">LOC117575488</name>
</gene>
<dbReference type="InterPro" id="IPR039764">
    <property type="entry name" value="HABP4/SERBP1-like"/>
</dbReference>
<dbReference type="Gene3D" id="6.10.140.1040">
    <property type="match status" value="1"/>
</dbReference>
<feature type="region of interest" description="Disordered" evidence="1">
    <location>
        <begin position="1"/>
        <end position="215"/>
    </location>
</feature>
<feature type="domain" description="Hyaluronan/mRNA-binding protein" evidence="2">
    <location>
        <begin position="140"/>
        <end position="241"/>
    </location>
</feature>
<dbReference type="GO" id="GO:0003723">
    <property type="term" value="F:RNA binding"/>
    <property type="evidence" value="ECO:0007669"/>
    <property type="project" value="InterPro"/>
</dbReference>
<sequence length="352" mass="39109">MDNSGNNRYELLFMDDDGAAPVLPPKVPEVVAGKKKSDDRPARQNINKTEKENKSSVLNKNNAQSKVANNAGPKATGKPAAPNAAVKETRPRQNTRNNHATENNSHSHGPDYNNELPRRQNRDRDIRGPPSRFRNNEKFGKREFDRQSGSDKTGVKPVDKREGGGAHNWGSAKQDIEDQKTGADPAPTTDKDDSGNEQTVGADLANNVEEDESKQMTLDEWKALKDQRAKPNYNLRKAGEGGVENAEWKKMIVLGKKKGGIETEDEFEYDPSMYPQRVGRLQRIVDIQFNFNDGRKTGFRKGGPRGPPRGGPRPEGVASNGFDNNKFASYEKRRSGSKPLKVDDENQFPTLS</sequence>
<dbReference type="InterPro" id="IPR006861">
    <property type="entry name" value="HABP4_PAIRBP1-bd"/>
</dbReference>
<dbReference type="GO" id="GO:0005737">
    <property type="term" value="C:cytoplasm"/>
    <property type="evidence" value="ECO:0007669"/>
    <property type="project" value="TreeGrafter"/>
</dbReference>
<feature type="region of interest" description="Disordered" evidence="1">
    <location>
        <begin position="292"/>
        <end position="352"/>
    </location>
</feature>
<dbReference type="PANTHER" id="PTHR12299">
    <property type="entry name" value="HYALURONIC ACID-BINDING PROTEIN 4"/>
    <property type="match status" value="1"/>
</dbReference>
<dbReference type="AlphaFoldDB" id="A0A6P8XR86"/>
<dbReference type="Proteomes" id="UP000515160">
    <property type="component" value="Chromosome 2R"/>
</dbReference>
<feature type="compositionally biased region" description="Polar residues" evidence="1">
    <location>
        <begin position="55"/>
        <end position="68"/>
    </location>
</feature>
<organism evidence="3 4">
    <name type="scientific">Drosophila albomicans</name>
    <name type="common">Fruit fly</name>
    <dbReference type="NCBI Taxonomy" id="7291"/>
    <lineage>
        <taxon>Eukaryota</taxon>
        <taxon>Metazoa</taxon>
        <taxon>Ecdysozoa</taxon>
        <taxon>Arthropoda</taxon>
        <taxon>Hexapoda</taxon>
        <taxon>Insecta</taxon>
        <taxon>Pterygota</taxon>
        <taxon>Neoptera</taxon>
        <taxon>Endopterygota</taxon>
        <taxon>Diptera</taxon>
        <taxon>Brachycera</taxon>
        <taxon>Muscomorpha</taxon>
        <taxon>Ephydroidea</taxon>
        <taxon>Drosophilidae</taxon>
        <taxon>Drosophila</taxon>
    </lineage>
</organism>
<feature type="compositionally biased region" description="Basic and acidic residues" evidence="1">
    <location>
        <begin position="116"/>
        <end position="127"/>
    </location>
</feature>
<dbReference type="GeneID" id="117575488"/>
<dbReference type="SMART" id="SM01233">
    <property type="entry name" value="HABP4_PAI-RBP1"/>
    <property type="match status" value="1"/>
</dbReference>
<evidence type="ECO:0000313" key="4">
    <source>
        <dbReference type="RefSeq" id="XP_034115614.1"/>
    </source>
</evidence>
<protein>
    <submittedName>
        <fullName evidence="4">Plasminogen activator inhibitor 1 RNA-binding protein</fullName>
    </submittedName>
</protein>
<name>A0A6P8XR86_DROAB</name>